<evidence type="ECO:0000256" key="5">
    <source>
        <dbReference type="ARBA" id="ARBA00038063"/>
    </source>
</evidence>
<protein>
    <recommendedName>
        <fullName evidence="6 7">Peptidyl-tRNA hydrolase</fullName>
        <shortName evidence="7">Pth</shortName>
        <ecNumber evidence="1 7">3.1.1.29</ecNumber>
    </recommendedName>
</protein>
<evidence type="ECO:0000256" key="3">
    <source>
        <dbReference type="ARBA" id="ARBA00022801"/>
    </source>
</evidence>
<reference evidence="11" key="1">
    <citation type="journal article" date="2024" name="Int. J. Syst. Evol. Microbiol.">
        <title>Methylomarinovum tepidoasis sp. nov., a moderately thermophilic methanotroph of the family Methylothermaceae isolated from a deep-sea hydrothermal field.</title>
        <authorList>
            <person name="Hirayama H."/>
            <person name="Takaki Y."/>
            <person name="Abe M."/>
            <person name="Miyazaki M."/>
            <person name="Uematsu K."/>
            <person name="Matsui Y."/>
            <person name="Takai K."/>
        </authorList>
    </citation>
    <scope>NUCLEOTIDE SEQUENCE [LARGE SCALE GENOMIC DNA]</scope>
    <source>
        <strain evidence="11">IN45</strain>
    </source>
</reference>
<gene>
    <name evidence="7" type="primary">pth</name>
    <name evidence="10" type="ORF">MIN45_P1161</name>
</gene>
<dbReference type="GO" id="GO:0005737">
    <property type="term" value="C:cytoplasm"/>
    <property type="evidence" value="ECO:0007669"/>
    <property type="project" value="UniProtKB-SubCell"/>
</dbReference>
<feature type="binding site" evidence="7">
    <location>
        <position position="70"/>
    </location>
    <ligand>
        <name>tRNA</name>
        <dbReference type="ChEBI" id="CHEBI:17843"/>
    </ligand>
</feature>
<dbReference type="GO" id="GO:0072344">
    <property type="term" value="P:rescue of stalled ribosome"/>
    <property type="evidence" value="ECO:0007669"/>
    <property type="project" value="UniProtKB-UniRule"/>
</dbReference>
<name>A0AAU9CHF4_9GAMM</name>
<feature type="binding site" evidence="7">
    <location>
        <position position="116"/>
    </location>
    <ligand>
        <name>tRNA</name>
        <dbReference type="ChEBI" id="CHEBI:17843"/>
    </ligand>
</feature>
<dbReference type="GO" id="GO:0006515">
    <property type="term" value="P:protein quality control for misfolded or incompletely synthesized proteins"/>
    <property type="evidence" value="ECO:0007669"/>
    <property type="project" value="UniProtKB-UniRule"/>
</dbReference>
<dbReference type="PROSITE" id="PS01195">
    <property type="entry name" value="PEPT_TRNA_HYDROL_1"/>
    <property type="match status" value="1"/>
</dbReference>
<feature type="site" description="Discriminates between blocked and unblocked aminoacyl-tRNA" evidence="7">
    <location>
        <position position="12"/>
    </location>
</feature>
<dbReference type="SUPFAM" id="SSF53178">
    <property type="entry name" value="Peptidyl-tRNA hydrolase-like"/>
    <property type="match status" value="1"/>
</dbReference>
<keyword evidence="7" id="KW-0963">Cytoplasm</keyword>
<dbReference type="KEGG" id="meiy:MIN45_P1161"/>
<comment type="function">
    <text evidence="7">Hydrolyzes ribosome-free peptidyl-tRNAs (with 1 or more amino acids incorporated), which drop off the ribosome during protein synthesis, or as a result of ribosome stalling.</text>
</comment>
<comment type="function">
    <text evidence="7">Catalyzes the release of premature peptidyl moieties from peptidyl-tRNA molecules trapped in stalled 50S ribosomal subunits, and thus maintains levels of free tRNAs and 50S ribosomes.</text>
</comment>
<dbReference type="PANTHER" id="PTHR17224">
    <property type="entry name" value="PEPTIDYL-TRNA HYDROLASE"/>
    <property type="match status" value="1"/>
</dbReference>
<dbReference type="AlphaFoldDB" id="A0AAU9CHF4"/>
<dbReference type="PANTHER" id="PTHR17224:SF1">
    <property type="entry name" value="PEPTIDYL-TRNA HYDROLASE"/>
    <property type="match status" value="1"/>
</dbReference>
<dbReference type="PROSITE" id="PS01196">
    <property type="entry name" value="PEPT_TRNA_HYDROL_2"/>
    <property type="match status" value="1"/>
</dbReference>
<dbReference type="InterPro" id="IPR036416">
    <property type="entry name" value="Pept_tRNA_hydro_sf"/>
</dbReference>
<dbReference type="GO" id="GO:0000049">
    <property type="term" value="F:tRNA binding"/>
    <property type="evidence" value="ECO:0007669"/>
    <property type="project" value="UniProtKB-UniRule"/>
</dbReference>
<comment type="catalytic activity">
    <reaction evidence="7 8">
        <text>an N-acyl-L-alpha-aminoacyl-tRNA + H2O = an N-acyl-L-amino acid + a tRNA + H(+)</text>
        <dbReference type="Rhea" id="RHEA:54448"/>
        <dbReference type="Rhea" id="RHEA-COMP:10123"/>
        <dbReference type="Rhea" id="RHEA-COMP:13883"/>
        <dbReference type="ChEBI" id="CHEBI:15377"/>
        <dbReference type="ChEBI" id="CHEBI:15378"/>
        <dbReference type="ChEBI" id="CHEBI:59874"/>
        <dbReference type="ChEBI" id="CHEBI:78442"/>
        <dbReference type="ChEBI" id="CHEBI:138191"/>
        <dbReference type="EC" id="3.1.1.29"/>
    </reaction>
</comment>
<keyword evidence="2 7" id="KW-0820">tRNA-binding</keyword>
<dbReference type="InterPro" id="IPR001328">
    <property type="entry name" value="Pept_tRNA_hydro"/>
</dbReference>
<comment type="subcellular location">
    <subcellularLocation>
        <location evidence="7">Cytoplasm</location>
    </subcellularLocation>
</comment>
<dbReference type="RefSeq" id="WP_286294061.1">
    <property type="nucleotide sequence ID" value="NZ_AP024718.1"/>
</dbReference>
<feature type="active site" description="Proton acceptor" evidence="7">
    <location>
        <position position="22"/>
    </location>
</feature>
<dbReference type="NCBIfam" id="TIGR00447">
    <property type="entry name" value="pth"/>
    <property type="match status" value="1"/>
</dbReference>
<feature type="binding site" evidence="7">
    <location>
        <position position="68"/>
    </location>
    <ligand>
        <name>tRNA</name>
        <dbReference type="ChEBI" id="CHEBI:17843"/>
    </ligand>
</feature>
<evidence type="ECO:0000256" key="8">
    <source>
        <dbReference type="RuleBase" id="RU000673"/>
    </source>
</evidence>
<dbReference type="Gene3D" id="3.40.50.1470">
    <property type="entry name" value="Peptidyl-tRNA hydrolase"/>
    <property type="match status" value="1"/>
</dbReference>
<keyword evidence="11" id="KW-1185">Reference proteome</keyword>
<evidence type="ECO:0000313" key="11">
    <source>
        <dbReference type="Proteomes" id="UP001321450"/>
    </source>
</evidence>
<dbReference type="GO" id="GO:0004045">
    <property type="term" value="F:peptidyl-tRNA hydrolase activity"/>
    <property type="evidence" value="ECO:0007669"/>
    <property type="project" value="UniProtKB-UniRule"/>
</dbReference>
<proteinExistence type="inferred from homology"/>
<evidence type="ECO:0000256" key="7">
    <source>
        <dbReference type="HAMAP-Rule" id="MF_00083"/>
    </source>
</evidence>
<evidence type="ECO:0000256" key="1">
    <source>
        <dbReference type="ARBA" id="ARBA00013260"/>
    </source>
</evidence>
<feature type="site" description="Stabilizes the basic form of H active site to accept a proton" evidence="7">
    <location>
        <position position="95"/>
    </location>
</feature>
<accession>A0AAU9CHF4</accession>
<comment type="subunit">
    <text evidence="7">Monomer.</text>
</comment>
<evidence type="ECO:0000256" key="9">
    <source>
        <dbReference type="RuleBase" id="RU004320"/>
    </source>
</evidence>
<evidence type="ECO:0000256" key="4">
    <source>
        <dbReference type="ARBA" id="ARBA00022884"/>
    </source>
</evidence>
<dbReference type="EC" id="3.1.1.29" evidence="1 7"/>
<keyword evidence="3 7" id="KW-0378">Hydrolase</keyword>
<comment type="similarity">
    <text evidence="5 7 9">Belongs to the PTH family.</text>
</comment>
<evidence type="ECO:0000256" key="2">
    <source>
        <dbReference type="ARBA" id="ARBA00022555"/>
    </source>
</evidence>
<dbReference type="InterPro" id="IPR018171">
    <property type="entry name" value="Pept_tRNA_hydro_CS"/>
</dbReference>
<evidence type="ECO:0000313" key="10">
    <source>
        <dbReference type="EMBL" id="BCX88791.1"/>
    </source>
</evidence>
<feature type="binding site" evidence="7">
    <location>
        <position position="17"/>
    </location>
    <ligand>
        <name>tRNA</name>
        <dbReference type="ChEBI" id="CHEBI:17843"/>
    </ligand>
</feature>
<sequence>MTEVTLIAGLGNPGRQYERTRHNAGFWFVDEVARREGAVLRWEARFGGWLGQFFHRGEAVRLFKPGQFMNRSGGPVAAVCRYFGIEAPQLLVAHDELDFPAGEVRLKVDGGHGGHNGLRSIVQHLGRRDFVRLRIGIGRPRHGSVTDYVLGRPAAEELAAITAAISRAADCLPLLLDEGVEKAMNRLHAQTA</sequence>
<evidence type="ECO:0000256" key="6">
    <source>
        <dbReference type="ARBA" id="ARBA00050038"/>
    </source>
</evidence>
<dbReference type="Pfam" id="PF01195">
    <property type="entry name" value="Pept_tRNA_hydro"/>
    <property type="match status" value="1"/>
</dbReference>
<dbReference type="EMBL" id="AP024718">
    <property type="protein sequence ID" value="BCX88791.1"/>
    <property type="molecule type" value="Genomic_DNA"/>
</dbReference>
<organism evidence="10 11">
    <name type="scientific">Methylomarinovum tepidoasis</name>
    <dbReference type="NCBI Taxonomy" id="2840183"/>
    <lineage>
        <taxon>Bacteria</taxon>
        <taxon>Pseudomonadati</taxon>
        <taxon>Pseudomonadota</taxon>
        <taxon>Gammaproteobacteria</taxon>
        <taxon>Methylococcales</taxon>
        <taxon>Methylothermaceae</taxon>
        <taxon>Methylomarinovum</taxon>
    </lineage>
</organism>
<keyword evidence="4 7" id="KW-0694">RNA-binding</keyword>
<dbReference type="HAMAP" id="MF_00083">
    <property type="entry name" value="Pept_tRNA_hydro_bact"/>
    <property type="match status" value="1"/>
</dbReference>
<dbReference type="FunFam" id="3.40.50.1470:FF:000001">
    <property type="entry name" value="Peptidyl-tRNA hydrolase"/>
    <property type="match status" value="1"/>
</dbReference>
<dbReference type="Proteomes" id="UP001321450">
    <property type="component" value="Chromosome"/>
</dbReference>
<dbReference type="CDD" id="cd00462">
    <property type="entry name" value="PTH"/>
    <property type="match status" value="1"/>
</dbReference>